<dbReference type="AlphaFoldDB" id="A0A4Z2I819"/>
<proteinExistence type="predicted"/>
<dbReference type="EMBL" id="SRLO01000117">
    <property type="protein sequence ID" value="TNN74196.1"/>
    <property type="molecule type" value="Genomic_DNA"/>
</dbReference>
<name>A0A4Z2I819_9TELE</name>
<evidence type="ECO:0000256" key="1">
    <source>
        <dbReference type="SAM" id="MobiDB-lite"/>
    </source>
</evidence>
<sequence length="344" mass="37565">MVREGEMAKLGQTNTRVAVNLLNIKRKQQNHDSPPLSTKPSSMSLLPEPPSTSSPAVKRTSSAAEKVQKVVDGFIHKLGATCDGHKVRVWSSTLGKPEIDLEKMDSKPSTTGYFKMANIFFYLVFIALLWELDVDVVLSADGCYDGALAADDFRLFDALQEALFGAVEGDLIALSACAREAHHHATIFISQVPEDLAAASHKVAVVLWINDHIVLDDVVLKPKSEVPTTMMSSWSLSSAVGKMILAPVLSRTLRMFPPPFPMRNLWYSGLARSSAVASSCCLAFSTSSAGPRMVTLSIPEPSVGKWMCTPPHSSMMERTKRPFDPIRELCSFEGMDTSISVMFA</sequence>
<gene>
    <name evidence="2" type="ORF">EYF80_015641</name>
</gene>
<accession>A0A4Z2I819</accession>
<comment type="caution">
    <text evidence="2">The sequence shown here is derived from an EMBL/GenBank/DDBJ whole genome shotgun (WGS) entry which is preliminary data.</text>
</comment>
<evidence type="ECO:0000313" key="3">
    <source>
        <dbReference type="Proteomes" id="UP000314294"/>
    </source>
</evidence>
<reference evidence="2 3" key="1">
    <citation type="submission" date="2019-03" db="EMBL/GenBank/DDBJ databases">
        <title>First draft genome of Liparis tanakae, snailfish: a comprehensive survey of snailfish specific genes.</title>
        <authorList>
            <person name="Kim W."/>
            <person name="Song I."/>
            <person name="Jeong J.-H."/>
            <person name="Kim D."/>
            <person name="Kim S."/>
            <person name="Ryu S."/>
            <person name="Song J.Y."/>
            <person name="Lee S.K."/>
        </authorList>
    </citation>
    <scope>NUCLEOTIDE SEQUENCE [LARGE SCALE GENOMIC DNA]</scope>
    <source>
        <tissue evidence="2">Muscle</tissue>
    </source>
</reference>
<protein>
    <submittedName>
        <fullName evidence="2">Uncharacterized protein</fullName>
    </submittedName>
</protein>
<dbReference type="Proteomes" id="UP000314294">
    <property type="component" value="Unassembled WGS sequence"/>
</dbReference>
<keyword evidence="3" id="KW-1185">Reference proteome</keyword>
<evidence type="ECO:0000313" key="2">
    <source>
        <dbReference type="EMBL" id="TNN74196.1"/>
    </source>
</evidence>
<organism evidence="2 3">
    <name type="scientific">Liparis tanakae</name>
    <name type="common">Tanaka's snailfish</name>
    <dbReference type="NCBI Taxonomy" id="230148"/>
    <lineage>
        <taxon>Eukaryota</taxon>
        <taxon>Metazoa</taxon>
        <taxon>Chordata</taxon>
        <taxon>Craniata</taxon>
        <taxon>Vertebrata</taxon>
        <taxon>Euteleostomi</taxon>
        <taxon>Actinopterygii</taxon>
        <taxon>Neopterygii</taxon>
        <taxon>Teleostei</taxon>
        <taxon>Neoteleostei</taxon>
        <taxon>Acanthomorphata</taxon>
        <taxon>Eupercaria</taxon>
        <taxon>Perciformes</taxon>
        <taxon>Cottioidei</taxon>
        <taxon>Cottales</taxon>
        <taxon>Liparidae</taxon>
        <taxon>Liparis</taxon>
    </lineage>
</organism>
<dbReference type="OrthoDB" id="10650029at2759"/>
<feature type="region of interest" description="Disordered" evidence="1">
    <location>
        <begin position="26"/>
        <end position="62"/>
    </location>
</feature>